<dbReference type="GO" id="GO:0006508">
    <property type="term" value="P:proteolysis"/>
    <property type="evidence" value="ECO:0007669"/>
    <property type="project" value="InterPro"/>
</dbReference>
<protein>
    <submittedName>
        <fullName evidence="1">Dipeptidase</fullName>
    </submittedName>
</protein>
<accession>A0A916ZW61</accession>
<proteinExistence type="predicted"/>
<dbReference type="InterPro" id="IPR032466">
    <property type="entry name" value="Metal_Hydrolase"/>
</dbReference>
<organism evidence="1 2">
    <name type="scientific">Sandarakinorhabdus glacialis</name>
    <dbReference type="NCBI Taxonomy" id="1614636"/>
    <lineage>
        <taxon>Bacteria</taxon>
        <taxon>Pseudomonadati</taxon>
        <taxon>Pseudomonadota</taxon>
        <taxon>Alphaproteobacteria</taxon>
        <taxon>Sphingomonadales</taxon>
        <taxon>Sphingosinicellaceae</taxon>
        <taxon>Sandarakinorhabdus</taxon>
    </lineage>
</organism>
<evidence type="ECO:0000313" key="2">
    <source>
        <dbReference type="Proteomes" id="UP000635071"/>
    </source>
</evidence>
<dbReference type="Proteomes" id="UP000635071">
    <property type="component" value="Unassembled WGS sequence"/>
</dbReference>
<dbReference type="SUPFAM" id="SSF51556">
    <property type="entry name" value="Metallo-dependent hydrolases"/>
    <property type="match status" value="1"/>
</dbReference>
<dbReference type="PANTHER" id="PTHR10443:SF12">
    <property type="entry name" value="DIPEPTIDASE"/>
    <property type="match status" value="1"/>
</dbReference>
<dbReference type="GO" id="GO:0070573">
    <property type="term" value="F:metallodipeptidase activity"/>
    <property type="evidence" value="ECO:0007669"/>
    <property type="project" value="InterPro"/>
</dbReference>
<reference evidence="1" key="2">
    <citation type="submission" date="2020-09" db="EMBL/GenBank/DDBJ databases">
        <authorList>
            <person name="Sun Q."/>
            <person name="Zhou Y."/>
        </authorList>
    </citation>
    <scope>NUCLEOTIDE SEQUENCE</scope>
    <source>
        <strain evidence="1">CGMCC 1.15519</strain>
    </source>
</reference>
<dbReference type="PROSITE" id="PS51365">
    <property type="entry name" value="RENAL_DIPEPTIDASE_2"/>
    <property type="match status" value="1"/>
</dbReference>
<dbReference type="EMBL" id="BMJM01000008">
    <property type="protein sequence ID" value="GGE16537.1"/>
    <property type="molecule type" value="Genomic_DNA"/>
</dbReference>
<evidence type="ECO:0000313" key="1">
    <source>
        <dbReference type="EMBL" id="GGE16537.1"/>
    </source>
</evidence>
<dbReference type="InterPro" id="IPR008257">
    <property type="entry name" value="Pept_M19"/>
</dbReference>
<name>A0A916ZW61_9SPHN</name>
<gene>
    <name evidence="1" type="ORF">GCM10011529_23710</name>
</gene>
<keyword evidence="2" id="KW-1185">Reference proteome</keyword>
<reference evidence="1" key="1">
    <citation type="journal article" date="2014" name="Int. J. Syst. Evol. Microbiol.">
        <title>Complete genome sequence of Corynebacterium casei LMG S-19264T (=DSM 44701T), isolated from a smear-ripened cheese.</title>
        <authorList>
            <consortium name="US DOE Joint Genome Institute (JGI-PGF)"/>
            <person name="Walter F."/>
            <person name="Albersmeier A."/>
            <person name="Kalinowski J."/>
            <person name="Ruckert C."/>
        </authorList>
    </citation>
    <scope>NUCLEOTIDE SEQUENCE</scope>
    <source>
        <strain evidence="1">CGMCC 1.15519</strain>
    </source>
</reference>
<sequence length="403" mass="41624">MPMSRAMKRVVVPVAVLLILVPGAFFVFAPRFVEQSMNRIEGSGVWPVSDAAKALHKQLVIVDLHADTLLWKRHLDEASSVGQVDLPRLEAGNVALQIFSSVTKTPKGQNYESNSGDTDNITALTVAQLQPVGTWGSLLERSLYHAEKLLAAEKASDGRLRIIRSGGDLQVLLADRAAGRKVTGAMLSVEGAQNLEGDVGNLARLYDAGFRMIGLAHFFDNDVGGSMHGVKKGGLTPLGREVVLAMESRGMIVDLAHASAATFADVLAMATRPVVVSHGGVKGTCDTPRNLTDDQLRALAANGGMIGIGYWDAAVCAATPAATAKAILHAVAVAGVDHVGLGSDFDGAVTTGFDAAHIDAVTSALVAAGMAPGDIAKAMGGNAVRLLGAGMAAKPLGGSGLQG</sequence>
<dbReference type="Gene3D" id="3.20.20.140">
    <property type="entry name" value="Metal-dependent hydrolases"/>
    <property type="match status" value="1"/>
</dbReference>
<dbReference type="Pfam" id="PF01244">
    <property type="entry name" value="Peptidase_M19"/>
    <property type="match status" value="1"/>
</dbReference>
<comment type="caution">
    <text evidence="1">The sequence shown here is derived from an EMBL/GenBank/DDBJ whole genome shotgun (WGS) entry which is preliminary data.</text>
</comment>
<dbReference type="PANTHER" id="PTHR10443">
    <property type="entry name" value="MICROSOMAL DIPEPTIDASE"/>
    <property type="match status" value="1"/>
</dbReference>
<dbReference type="AlphaFoldDB" id="A0A916ZW61"/>